<sequence>MNQEIKSGCTADEAARFCADWLPAWTGGDADRLTAFYTDDAFYSDPAVPGGVEGRDALHRYFSKLLSAYPDWVWTHRRSLPVPDGFLNYWSATLSADPSAPRWEGVCVVRLREGRIFRNEVFFDRTELLRHLPERRG</sequence>
<dbReference type="InterPro" id="IPR037401">
    <property type="entry name" value="SnoaL-like"/>
</dbReference>
<comment type="caution">
    <text evidence="2">The sequence shown here is derived from an EMBL/GenBank/DDBJ whole genome shotgun (WGS) entry which is preliminary data.</text>
</comment>
<dbReference type="OrthoDB" id="333383at2"/>
<evidence type="ECO:0000259" key="1">
    <source>
        <dbReference type="Pfam" id="PF12680"/>
    </source>
</evidence>
<accession>A0A2U2BU10</accession>
<dbReference type="Gene3D" id="3.10.450.50">
    <property type="match status" value="1"/>
</dbReference>
<protein>
    <recommendedName>
        <fullName evidence="1">SnoaL-like domain-containing protein</fullName>
    </recommendedName>
</protein>
<dbReference type="CDD" id="cd00531">
    <property type="entry name" value="NTF2_like"/>
    <property type="match status" value="1"/>
</dbReference>
<dbReference type="SUPFAM" id="SSF54427">
    <property type="entry name" value="NTF2-like"/>
    <property type="match status" value="1"/>
</dbReference>
<dbReference type="Pfam" id="PF12680">
    <property type="entry name" value="SnoaL_2"/>
    <property type="match status" value="1"/>
</dbReference>
<evidence type="ECO:0000313" key="3">
    <source>
        <dbReference type="Proteomes" id="UP000245168"/>
    </source>
</evidence>
<reference evidence="3" key="1">
    <citation type="submission" date="2018-05" db="EMBL/GenBank/DDBJ databases">
        <authorList>
            <person name="Liu B.-T."/>
        </authorList>
    </citation>
    <scope>NUCLEOTIDE SEQUENCE [LARGE SCALE GENOMIC DNA]</scope>
    <source>
        <strain evidence="3">WD6-1</strain>
    </source>
</reference>
<keyword evidence="3" id="KW-1185">Reference proteome</keyword>
<dbReference type="InterPro" id="IPR032710">
    <property type="entry name" value="NTF2-like_dom_sf"/>
</dbReference>
<dbReference type="Proteomes" id="UP000245168">
    <property type="component" value="Unassembled WGS sequence"/>
</dbReference>
<dbReference type="RefSeq" id="WP_109252732.1">
    <property type="nucleotide sequence ID" value="NZ_QEXV01000003.1"/>
</dbReference>
<name>A0A2U2BU10_9PROT</name>
<gene>
    <name evidence="2" type="ORF">DDZ18_07460</name>
</gene>
<dbReference type="AlphaFoldDB" id="A0A2U2BU10"/>
<organism evidence="2 3">
    <name type="scientific">Marinicauda salina</name>
    <dbReference type="NCBI Taxonomy" id="2135793"/>
    <lineage>
        <taxon>Bacteria</taxon>
        <taxon>Pseudomonadati</taxon>
        <taxon>Pseudomonadota</taxon>
        <taxon>Alphaproteobacteria</taxon>
        <taxon>Maricaulales</taxon>
        <taxon>Maricaulaceae</taxon>
        <taxon>Marinicauda</taxon>
    </lineage>
</organism>
<evidence type="ECO:0000313" key="2">
    <source>
        <dbReference type="EMBL" id="PWE17501.1"/>
    </source>
</evidence>
<feature type="domain" description="SnoaL-like" evidence="1">
    <location>
        <begin position="20"/>
        <end position="118"/>
    </location>
</feature>
<dbReference type="EMBL" id="QEXV01000003">
    <property type="protein sequence ID" value="PWE17501.1"/>
    <property type="molecule type" value="Genomic_DNA"/>
</dbReference>
<proteinExistence type="predicted"/>